<dbReference type="GO" id="GO:0005829">
    <property type="term" value="C:cytosol"/>
    <property type="evidence" value="ECO:0007669"/>
    <property type="project" value="TreeGrafter"/>
</dbReference>
<evidence type="ECO:0000256" key="2">
    <source>
        <dbReference type="ARBA" id="ARBA00022741"/>
    </source>
</evidence>
<dbReference type="GO" id="GO:0007165">
    <property type="term" value="P:signal transduction"/>
    <property type="evidence" value="ECO:0007669"/>
    <property type="project" value="InterPro"/>
</dbReference>
<dbReference type="OrthoDB" id="9801841at2"/>
<dbReference type="AlphaFoldDB" id="A0A364NQ75"/>
<evidence type="ECO:0000256" key="1">
    <source>
        <dbReference type="ARBA" id="ARBA00022679"/>
    </source>
</evidence>
<evidence type="ECO:0000313" key="9">
    <source>
        <dbReference type="EMBL" id="RAU19047.1"/>
    </source>
</evidence>
<keyword evidence="4 5" id="KW-0067">ATP-binding</keyword>
<evidence type="ECO:0000259" key="8">
    <source>
        <dbReference type="PROSITE" id="PS50885"/>
    </source>
</evidence>
<dbReference type="InterPro" id="IPR000719">
    <property type="entry name" value="Prot_kinase_dom"/>
</dbReference>
<keyword evidence="2 5" id="KW-0547">Nucleotide-binding</keyword>
<feature type="domain" description="HAMP" evidence="8">
    <location>
        <begin position="466"/>
        <end position="518"/>
    </location>
</feature>
<dbReference type="SUPFAM" id="SSF56112">
    <property type="entry name" value="Protein kinase-like (PK-like)"/>
    <property type="match status" value="1"/>
</dbReference>
<dbReference type="InterPro" id="IPR017441">
    <property type="entry name" value="Protein_kinase_ATP_BS"/>
</dbReference>
<dbReference type="InterPro" id="IPR008271">
    <property type="entry name" value="Ser/Thr_kinase_AS"/>
</dbReference>
<name>A0A364NQ75_9GAMM</name>
<feature type="transmembrane region" description="Helical" evidence="6">
    <location>
        <begin position="443"/>
        <end position="465"/>
    </location>
</feature>
<dbReference type="InterPro" id="IPR011009">
    <property type="entry name" value="Kinase-like_dom_sf"/>
</dbReference>
<dbReference type="PROSITE" id="PS50885">
    <property type="entry name" value="HAMP"/>
    <property type="match status" value="1"/>
</dbReference>
<evidence type="ECO:0000256" key="3">
    <source>
        <dbReference type="ARBA" id="ARBA00022777"/>
    </source>
</evidence>
<evidence type="ECO:0000259" key="7">
    <source>
        <dbReference type="PROSITE" id="PS50011"/>
    </source>
</evidence>
<protein>
    <submittedName>
        <fullName evidence="9">Uncharacterized protein</fullName>
    </submittedName>
</protein>
<feature type="domain" description="Protein kinase" evidence="7">
    <location>
        <begin position="7"/>
        <end position="274"/>
    </location>
</feature>
<dbReference type="PANTHER" id="PTHR24348">
    <property type="entry name" value="SERINE/THREONINE-PROTEIN KINASE UNC-51-RELATED"/>
    <property type="match status" value="1"/>
</dbReference>
<dbReference type="GO" id="GO:0000407">
    <property type="term" value="C:phagophore assembly site"/>
    <property type="evidence" value="ECO:0007669"/>
    <property type="project" value="TreeGrafter"/>
</dbReference>
<dbReference type="Gene3D" id="6.10.340.10">
    <property type="match status" value="1"/>
</dbReference>
<dbReference type="GO" id="GO:0005776">
    <property type="term" value="C:autophagosome"/>
    <property type="evidence" value="ECO:0007669"/>
    <property type="project" value="TreeGrafter"/>
</dbReference>
<dbReference type="PANTHER" id="PTHR24348:SF22">
    <property type="entry name" value="NON-SPECIFIC SERINE_THREONINE PROTEIN KINASE"/>
    <property type="match status" value="1"/>
</dbReference>
<dbReference type="GO" id="GO:0005524">
    <property type="term" value="F:ATP binding"/>
    <property type="evidence" value="ECO:0007669"/>
    <property type="project" value="UniProtKB-UniRule"/>
</dbReference>
<dbReference type="GO" id="GO:0004674">
    <property type="term" value="F:protein serine/threonine kinase activity"/>
    <property type="evidence" value="ECO:0007669"/>
    <property type="project" value="InterPro"/>
</dbReference>
<keyword evidence="6" id="KW-1133">Transmembrane helix</keyword>
<sequence length="561" mass="63391">MESLGRYQLIRMLGEGAMSQVYLAYDPKLQRELAIKLLKPEFSHENQRVDLFLNEIQLSGRLHHPNIVSIFDIGQIDQLHFILMQYFASQNLESWLIDNPDPPIEKLLDIVSQLLKAIEHAHSKGIYHRDIKPSNILINEEGHVQLTDFGVAYFNESDAIEDAFVVGTPLYMAPEQLKGEVPTVQSDLYSIGVLIYYLVFGKLPFQASTLKDLDALIQESDVDLGSKQIPPTLKKIIRKLLHKNPAFRYRSATELLKQVEALRVEIKTKSQSFFNIKMSTTWRHTCLITSAIGLLCAVLLYFTLSQLTSSLQSTLIAYGDMYVSQMHDHLSEPVLLDDRDSMNAIINRFSSADEIVYLHLLDNKGIIIASTDAELVGNPRSFPEGVVRLTSPSRNDVYHYRLGESNADLYLFSTQIDYAQRTLGRIQVGIQPSQIKHIANKTLTYLIGFVVLICLLVTSVLYLVYKNFFNKVQSVSSAIQSLYAGNFYTRLPVDSSEEVGALNMQFNDLAEQLENFFENSLNLETSNRSPRAKESSQAVQDETAPEIAVDKTVIINLDKGN</sequence>
<organism evidence="9 10">
    <name type="scientific">Nitrincola tibetensis</name>
    <dbReference type="NCBI Taxonomy" id="2219697"/>
    <lineage>
        <taxon>Bacteria</taxon>
        <taxon>Pseudomonadati</taxon>
        <taxon>Pseudomonadota</taxon>
        <taxon>Gammaproteobacteria</taxon>
        <taxon>Oceanospirillales</taxon>
        <taxon>Oceanospirillaceae</taxon>
        <taxon>Nitrincola</taxon>
    </lineage>
</organism>
<dbReference type="GO" id="GO:0016020">
    <property type="term" value="C:membrane"/>
    <property type="evidence" value="ECO:0007669"/>
    <property type="project" value="InterPro"/>
</dbReference>
<dbReference type="PROSITE" id="PS00108">
    <property type="entry name" value="PROTEIN_KINASE_ST"/>
    <property type="match status" value="1"/>
</dbReference>
<keyword evidence="1" id="KW-0808">Transferase</keyword>
<dbReference type="RefSeq" id="WP_112158434.1">
    <property type="nucleotide sequence ID" value="NZ_QKRX01000003.1"/>
</dbReference>
<dbReference type="SMART" id="SM00304">
    <property type="entry name" value="HAMP"/>
    <property type="match status" value="1"/>
</dbReference>
<evidence type="ECO:0000256" key="4">
    <source>
        <dbReference type="ARBA" id="ARBA00022840"/>
    </source>
</evidence>
<dbReference type="CDD" id="cd14014">
    <property type="entry name" value="STKc_PknB_like"/>
    <property type="match status" value="1"/>
</dbReference>
<dbReference type="SMART" id="SM00220">
    <property type="entry name" value="S_TKc"/>
    <property type="match status" value="1"/>
</dbReference>
<comment type="caution">
    <text evidence="9">The sequence shown here is derived from an EMBL/GenBank/DDBJ whole genome shotgun (WGS) entry which is preliminary data.</text>
</comment>
<keyword evidence="3" id="KW-0418">Kinase</keyword>
<keyword evidence="6" id="KW-0472">Membrane</keyword>
<dbReference type="CDD" id="cd06225">
    <property type="entry name" value="HAMP"/>
    <property type="match status" value="1"/>
</dbReference>
<dbReference type="Pfam" id="PF00069">
    <property type="entry name" value="Pkinase"/>
    <property type="match status" value="1"/>
</dbReference>
<dbReference type="Gene3D" id="3.30.200.20">
    <property type="entry name" value="Phosphorylase Kinase, domain 1"/>
    <property type="match status" value="1"/>
</dbReference>
<dbReference type="Pfam" id="PF00672">
    <property type="entry name" value="HAMP"/>
    <property type="match status" value="1"/>
</dbReference>
<dbReference type="InterPro" id="IPR003660">
    <property type="entry name" value="HAMP_dom"/>
</dbReference>
<gene>
    <name evidence="9" type="ORF">DN062_06140</name>
</gene>
<feature type="binding site" evidence="5">
    <location>
        <position position="36"/>
    </location>
    <ligand>
        <name>ATP</name>
        <dbReference type="ChEBI" id="CHEBI:30616"/>
    </ligand>
</feature>
<dbReference type="Proteomes" id="UP000250744">
    <property type="component" value="Unassembled WGS sequence"/>
</dbReference>
<evidence type="ECO:0000256" key="6">
    <source>
        <dbReference type="SAM" id="Phobius"/>
    </source>
</evidence>
<dbReference type="EMBL" id="QKRX01000003">
    <property type="protein sequence ID" value="RAU19047.1"/>
    <property type="molecule type" value="Genomic_DNA"/>
</dbReference>
<proteinExistence type="predicted"/>
<dbReference type="Gene3D" id="1.10.510.10">
    <property type="entry name" value="Transferase(Phosphotransferase) domain 1"/>
    <property type="match status" value="1"/>
</dbReference>
<dbReference type="PROSITE" id="PS00107">
    <property type="entry name" value="PROTEIN_KINASE_ATP"/>
    <property type="match status" value="1"/>
</dbReference>
<keyword evidence="6" id="KW-0812">Transmembrane</keyword>
<feature type="transmembrane region" description="Helical" evidence="6">
    <location>
        <begin position="282"/>
        <end position="304"/>
    </location>
</feature>
<evidence type="ECO:0000313" key="10">
    <source>
        <dbReference type="Proteomes" id="UP000250744"/>
    </source>
</evidence>
<dbReference type="InterPro" id="IPR045269">
    <property type="entry name" value="Atg1-like"/>
</dbReference>
<keyword evidence="10" id="KW-1185">Reference proteome</keyword>
<dbReference type="PROSITE" id="PS50011">
    <property type="entry name" value="PROTEIN_KINASE_DOM"/>
    <property type="match status" value="1"/>
</dbReference>
<accession>A0A364NQ75</accession>
<reference evidence="9 10" key="1">
    <citation type="submission" date="2018-06" db="EMBL/GenBank/DDBJ databases">
        <title>Nitrincola tibetense sp. nov., isolated from Lake XuguoCo on Tibetan Plateau.</title>
        <authorList>
            <person name="Xing P."/>
        </authorList>
    </citation>
    <scope>NUCLEOTIDE SEQUENCE [LARGE SCALE GENOMIC DNA]</scope>
    <source>
        <strain evidence="10">xg18</strain>
    </source>
</reference>
<evidence type="ECO:0000256" key="5">
    <source>
        <dbReference type="PROSITE-ProRule" id="PRU10141"/>
    </source>
</evidence>